<evidence type="ECO:0000313" key="2">
    <source>
        <dbReference type="EMBL" id="KAG8052108.1"/>
    </source>
</evidence>
<evidence type="ECO:0000313" key="3">
    <source>
        <dbReference type="Proteomes" id="UP000729402"/>
    </source>
</evidence>
<feature type="region of interest" description="Disordered" evidence="1">
    <location>
        <begin position="24"/>
        <end position="52"/>
    </location>
</feature>
<dbReference type="AlphaFoldDB" id="A0A8J5RM92"/>
<feature type="compositionally biased region" description="Pro residues" evidence="1">
    <location>
        <begin position="149"/>
        <end position="163"/>
    </location>
</feature>
<keyword evidence="3" id="KW-1185">Reference proteome</keyword>
<organism evidence="2 3">
    <name type="scientific">Zizania palustris</name>
    <name type="common">Northern wild rice</name>
    <dbReference type="NCBI Taxonomy" id="103762"/>
    <lineage>
        <taxon>Eukaryota</taxon>
        <taxon>Viridiplantae</taxon>
        <taxon>Streptophyta</taxon>
        <taxon>Embryophyta</taxon>
        <taxon>Tracheophyta</taxon>
        <taxon>Spermatophyta</taxon>
        <taxon>Magnoliopsida</taxon>
        <taxon>Liliopsida</taxon>
        <taxon>Poales</taxon>
        <taxon>Poaceae</taxon>
        <taxon>BOP clade</taxon>
        <taxon>Oryzoideae</taxon>
        <taxon>Oryzeae</taxon>
        <taxon>Zizaniinae</taxon>
        <taxon>Zizania</taxon>
    </lineage>
</organism>
<accession>A0A8J5RM92</accession>
<protein>
    <submittedName>
        <fullName evidence="2">Uncharacterized protein</fullName>
    </submittedName>
</protein>
<gene>
    <name evidence="2" type="ORF">GUJ93_ZPchr0001g31701</name>
</gene>
<reference evidence="2" key="2">
    <citation type="submission" date="2021-02" db="EMBL/GenBank/DDBJ databases">
        <authorList>
            <person name="Kimball J.A."/>
            <person name="Haas M.W."/>
            <person name="Macchietto M."/>
            <person name="Kono T."/>
            <person name="Duquette J."/>
            <person name="Shao M."/>
        </authorList>
    </citation>
    <scope>NUCLEOTIDE SEQUENCE</scope>
    <source>
        <tissue evidence="2">Fresh leaf tissue</tissue>
    </source>
</reference>
<reference evidence="2" key="1">
    <citation type="journal article" date="2021" name="bioRxiv">
        <title>Whole Genome Assembly and Annotation of Northern Wild Rice, Zizania palustris L., Supports a Whole Genome Duplication in the Zizania Genus.</title>
        <authorList>
            <person name="Haas M."/>
            <person name="Kono T."/>
            <person name="Macchietto M."/>
            <person name="Millas R."/>
            <person name="McGilp L."/>
            <person name="Shao M."/>
            <person name="Duquette J."/>
            <person name="Hirsch C.N."/>
            <person name="Kimball J."/>
        </authorList>
    </citation>
    <scope>NUCLEOTIDE SEQUENCE</scope>
    <source>
        <tissue evidence="2">Fresh leaf tissue</tissue>
    </source>
</reference>
<feature type="compositionally biased region" description="Basic and acidic residues" evidence="1">
    <location>
        <begin position="33"/>
        <end position="51"/>
    </location>
</feature>
<feature type="compositionally biased region" description="Pro residues" evidence="1">
    <location>
        <begin position="113"/>
        <end position="126"/>
    </location>
</feature>
<name>A0A8J5RM92_ZIZPA</name>
<feature type="region of interest" description="Disordered" evidence="1">
    <location>
        <begin position="64"/>
        <end position="175"/>
    </location>
</feature>
<evidence type="ECO:0000256" key="1">
    <source>
        <dbReference type="SAM" id="MobiDB-lite"/>
    </source>
</evidence>
<feature type="compositionally biased region" description="Low complexity" evidence="1">
    <location>
        <begin position="127"/>
        <end position="136"/>
    </location>
</feature>
<comment type="caution">
    <text evidence="2">The sequence shown here is derived from an EMBL/GenBank/DDBJ whole genome shotgun (WGS) entry which is preliminary data.</text>
</comment>
<dbReference type="EMBL" id="JAAALK010000288">
    <property type="protein sequence ID" value="KAG8052108.1"/>
    <property type="molecule type" value="Genomic_DNA"/>
</dbReference>
<sequence length="214" mass="22726">MHDEAEVKRVSDETIVMCNEKEDNRTSCAMKRRTTEQRVRWNRSRNGEEAGRSVVFRRHAELSAAGVPRPSISQKPSVVGALRPSAAGAPRPSVAGALSPPPPTSVPLYRSRAPPPSSPRAPPLTPNPSAAPSSPTGPKPLRRRQLHAAPPPGLRAPPQPVPRPSATGDEALRCTVSSKPLSEAIEAGRAERGICAIFPPTNDLAPRGNVSPLP</sequence>
<dbReference type="Proteomes" id="UP000729402">
    <property type="component" value="Unassembled WGS sequence"/>
</dbReference>
<proteinExistence type="predicted"/>